<dbReference type="EMBL" id="JBHSIT010000012">
    <property type="protein sequence ID" value="MFC4912567.1"/>
    <property type="molecule type" value="Genomic_DNA"/>
</dbReference>
<accession>A0ABV9U872</accession>
<gene>
    <name evidence="1" type="ORF">ACFPCY_35070</name>
</gene>
<dbReference type="Proteomes" id="UP001595872">
    <property type="component" value="Unassembled WGS sequence"/>
</dbReference>
<proteinExistence type="predicted"/>
<name>A0ABV9U872_9ACTN</name>
<evidence type="ECO:0000313" key="1">
    <source>
        <dbReference type="EMBL" id="MFC4912567.1"/>
    </source>
</evidence>
<comment type="caution">
    <text evidence="1">The sequence shown here is derived from an EMBL/GenBank/DDBJ whole genome shotgun (WGS) entry which is preliminary data.</text>
</comment>
<sequence length="40" mass="3765">MLIILVGGLAATGVAVTPSLAVPIGVGVAVVTLLIVIVGP</sequence>
<reference evidence="2" key="1">
    <citation type="journal article" date="2019" name="Int. J. Syst. Evol. Microbiol.">
        <title>The Global Catalogue of Microorganisms (GCM) 10K type strain sequencing project: providing services to taxonomists for standard genome sequencing and annotation.</title>
        <authorList>
            <consortium name="The Broad Institute Genomics Platform"/>
            <consortium name="The Broad Institute Genome Sequencing Center for Infectious Disease"/>
            <person name="Wu L."/>
            <person name="Ma J."/>
        </authorList>
    </citation>
    <scope>NUCLEOTIDE SEQUENCE [LARGE SCALE GENOMIC DNA]</scope>
    <source>
        <strain evidence="2">KLKA75</strain>
    </source>
</reference>
<evidence type="ECO:0000313" key="2">
    <source>
        <dbReference type="Proteomes" id="UP001595872"/>
    </source>
</evidence>
<keyword evidence="2" id="KW-1185">Reference proteome</keyword>
<organism evidence="1 2">
    <name type="scientific">Actinomadura gamaensis</name>
    <dbReference type="NCBI Taxonomy" id="1763541"/>
    <lineage>
        <taxon>Bacteria</taxon>
        <taxon>Bacillati</taxon>
        <taxon>Actinomycetota</taxon>
        <taxon>Actinomycetes</taxon>
        <taxon>Streptosporangiales</taxon>
        <taxon>Thermomonosporaceae</taxon>
        <taxon>Actinomadura</taxon>
    </lineage>
</organism>
<protein>
    <submittedName>
        <fullName evidence="1">Uncharacterized protein</fullName>
    </submittedName>
</protein>
<dbReference type="RefSeq" id="WP_378262602.1">
    <property type="nucleotide sequence ID" value="NZ_JBHSIT010000012.1"/>
</dbReference>